<dbReference type="Pfam" id="PF09346">
    <property type="entry name" value="SMI1_KNR4"/>
    <property type="match status" value="1"/>
</dbReference>
<keyword evidence="3" id="KW-1185">Reference proteome</keyword>
<feature type="domain" description="Knr4/Smi1-like" evidence="1">
    <location>
        <begin position="16"/>
        <end position="143"/>
    </location>
</feature>
<dbReference type="Proteomes" id="UP001589608">
    <property type="component" value="Unassembled WGS sequence"/>
</dbReference>
<protein>
    <submittedName>
        <fullName evidence="2">SMI1/KNR4 family protein</fullName>
    </submittedName>
</protein>
<dbReference type="InterPro" id="IPR018958">
    <property type="entry name" value="Knr4/Smi1-like_dom"/>
</dbReference>
<reference evidence="2 3" key="1">
    <citation type="submission" date="2024-09" db="EMBL/GenBank/DDBJ databases">
        <authorList>
            <person name="Sun Q."/>
            <person name="Mori K."/>
        </authorList>
    </citation>
    <scope>NUCLEOTIDE SEQUENCE [LARGE SCALE GENOMIC DNA]</scope>
    <source>
        <strain evidence="2 3">JCM 3307</strain>
    </source>
</reference>
<proteinExistence type="predicted"/>
<organism evidence="2 3">
    <name type="scientific">Dactylosporangium vinaceum</name>
    <dbReference type="NCBI Taxonomy" id="53362"/>
    <lineage>
        <taxon>Bacteria</taxon>
        <taxon>Bacillati</taxon>
        <taxon>Actinomycetota</taxon>
        <taxon>Actinomycetes</taxon>
        <taxon>Micromonosporales</taxon>
        <taxon>Micromonosporaceae</taxon>
        <taxon>Dactylosporangium</taxon>
    </lineage>
</organism>
<evidence type="ECO:0000313" key="3">
    <source>
        <dbReference type="Proteomes" id="UP001589608"/>
    </source>
</evidence>
<sequence>MVLWSVPAYLPYVQPPLTGAAVAAAEERLGVRLPAAYLAMLEVQNGGELRATWPGLPHRRLAGIGPHFPSITRDDAWWRRPDDGDDIWVPDGAGRLVAFDGGGHWDLCLDYRGGDDEPEVVMVDVDGASVTAVAKSFDAFLAGLVDETEASALRIRSGIGLDDLAALLGDELDCAFVDQGDWAHGYRTLHARLPGGAQVWLSENRVPAGFHREGRQVVVTTETALRLPADPRCRIIVETADDDAGQTRSTLQHLGFGTP</sequence>
<evidence type="ECO:0000313" key="2">
    <source>
        <dbReference type="EMBL" id="MFB9442800.1"/>
    </source>
</evidence>
<dbReference type="EMBL" id="JBHMCA010000018">
    <property type="protein sequence ID" value="MFB9442800.1"/>
    <property type="molecule type" value="Genomic_DNA"/>
</dbReference>
<dbReference type="SMART" id="SM00860">
    <property type="entry name" value="SMI1_KNR4"/>
    <property type="match status" value="1"/>
</dbReference>
<dbReference type="Gene3D" id="3.40.1580.10">
    <property type="entry name" value="SMI1/KNR4-like"/>
    <property type="match status" value="1"/>
</dbReference>
<accession>A0ABV5M1W7</accession>
<dbReference type="RefSeq" id="WP_223103107.1">
    <property type="nucleotide sequence ID" value="NZ_CP061913.1"/>
</dbReference>
<gene>
    <name evidence="2" type="ORF">ACFFTR_06850</name>
</gene>
<evidence type="ECO:0000259" key="1">
    <source>
        <dbReference type="SMART" id="SM00860"/>
    </source>
</evidence>
<dbReference type="InterPro" id="IPR037883">
    <property type="entry name" value="Knr4/Smi1-like_sf"/>
</dbReference>
<dbReference type="SUPFAM" id="SSF160631">
    <property type="entry name" value="SMI1/KNR4-like"/>
    <property type="match status" value="1"/>
</dbReference>
<name>A0ABV5M1W7_9ACTN</name>
<comment type="caution">
    <text evidence="2">The sequence shown here is derived from an EMBL/GenBank/DDBJ whole genome shotgun (WGS) entry which is preliminary data.</text>
</comment>